<evidence type="ECO:0000256" key="1">
    <source>
        <dbReference type="ARBA" id="ARBA00022737"/>
    </source>
</evidence>
<dbReference type="InterPro" id="IPR002885">
    <property type="entry name" value="PPR_rpt"/>
</dbReference>
<dbReference type="PANTHER" id="PTHR47926">
    <property type="entry name" value="PENTATRICOPEPTIDE REPEAT-CONTAINING PROTEIN"/>
    <property type="match status" value="1"/>
</dbReference>
<dbReference type="EMBL" id="GGEC01074480">
    <property type="protein sequence ID" value="MBX54964.1"/>
    <property type="molecule type" value="Transcribed_RNA"/>
</dbReference>
<name>A0A2P2PJQ0_RHIMU</name>
<dbReference type="InterPro" id="IPR011990">
    <property type="entry name" value="TPR-like_helical_dom_sf"/>
</dbReference>
<dbReference type="Gene3D" id="1.25.40.10">
    <property type="entry name" value="Tetratricopeptide repeat domain"/>
    <property type="match status" value="1"/>
</dbReference>
<proteinExistence type="predicted"/>
<dbReference type="NCBIfam" id="TIGR00756">
    <property type="entry name" value="PPR"/>
    <property type="match status" value="1"/>
</dbReference>
<evidence type="ECO:0000256" key="2">
    <source>
        <dbReference type="PROSITE-ProRule" id="PRU00708"/>
    </source>
</evidence>
<dbReference type="AlphaFoldDB" id="A0A2P2PJQ0"/>
<protein>
    <recommendedName>
        <fullName evidence="4">Pentatricopeptide repeat-containing protein</fullName>
    </recommendedName>
</protein>
<dbReference type="InterPro" id="IPR046848">
    <property type="entry name" value="E_motif"/>
</dbReference>
<feature type="repeat" description="PPR" evidence="2">
    <location>
        <begin position="74"/>
        <end position="108"/>
    </location>
</feature>
<evidence type="ECO:0000313" key="3">
    <source>
        <dbReference type="EMBL" id="MBX54964.1"/>
    </source>
</evidence>
<dbReference type="PANTHER" id="PTHR47926:SF479">
    <property type="entry name" value="PENTACOTRIPEPTIDE-REPEAT REGION OF PRORP DOMAIN-CONTAINING PROTEIN"/>
    <property type="match status" value="1"/>
</dbReference>
<reference evidence="3" key="1">
    <citation type="submission" date="2018-02" db="EMBL/GenBank/DDBJ databases">
        <title>Rhizophora mucronata_Transcriptome.</title>
        <authorList>
            <person name="Meera S.P."/>
            <person name="Sreeshan A."/>
            <person name="Augustine A."/>
        </authorList>
    </citation>
    <scope>NUCLEOTIDE SEQUENCE</scope>
    <source>
        <tissue evidence="3">Leaf</tissue>
    </source>
</reference>
<organism evidence="3">
    <name type="scientific">Rhizophora mucronata</name>
    <name type="common">Asiatic mangrove</name>
    <dbReference type="NCBI Taxonomy" id="61149"/>
    <lineage>
        <taxon>Eukaryota</taxon>
        <taxon>Viridiplantae</taxon>
        <taxon>Streptophyta</taxon>
        <taxon>Embryophyta</taxon>
        <taxon>Tracheophyta</taxon>
        <taxon>Spermatophyta</taxon>
        <taxon>Magnoliopsida</taxon>
        <taxon>eudicotyledons</taxon>
        <taxon>Gunneridae</taxon>
        <taxon>Pentapetalae</taxon>
        <taxon>rosids</taxon>
        <taxon>fabids</taxon>
        <taxon>Malpighiales</taxon>
        <taxon>Rhizophoraceae</taxon>
        <taxon>Rhizophora</taxon>
    </lineage>
</organism>
<evidence type="ECO:0008006" key="4">
    <source>
        <dbReference type="Google" id="ProtNLM"/>
    </source>
</evidence>
<keyword evidence="1" id="KW-0677">Repeat</keyword>
<dbReference type="Pfam" id="PF20431">
    <property type="entry name" value="E_motif"/>
    <property type="match status" value="1"/>
</dbReference>
<dbReference type="PROSITE" id="PS51375">
    <property type="entry name" value="PPR"/>
    <property type="match status" value="1"/>
</dbReference>
<dbReference type="GO" id="GO:0009451">
    <property type="term" value="P:RNA modification"/>
    <property type="evidence" value="ECO:0007669"/>
    <property type="project" value="InterPro"/>
</dbReference>
<dbReference type="Pfam" id="PF01535">
    <property type="entry name" value="PPR"/>
    <property type="match status" value="3"/>
</dbReference>
<dbReference type="FunFam" id="1.25.40.10:FF:000090">
    <property type="entry name" value="Pentatricopeptide repeat-containing protein, chloroplastic"/>
    <property type="match status" value="1"/>
</dbReference>
<dbReference type="InterPro" id="IPR046960">
    <property type="entry name" value="PPR_At4g14850-like_plant"/>
</dbReference>
<sequence>MLRDDIRPTEFTLSCILSSLSLLPVERGTLVHALVIKSGLELDAIVASTLVEMYFKFGLVDFAVEIFNKMVQRDLISWNTMIMGLADNGRVVETLDTFRELLEKGPLPDQITLVGVLLACQYGGLVEDALAIFSEMESSYGIKPSKEHYSRIIELLCQDGRPYEAVDIVEAMCYEPDSSILESVLCACAILGDFRLATRIAKSLVELEPQSSLSYLILAWMYEMRGQWGDVVRVKKTMEGKRVKKVIGCSLIGIRNTVYSFEANQLQHHGGRDIYFVLRLLNWEMEDEIDFCL</sequence>
<accession>A0A2P2PJQ0</accession>
<dbReference type="GO" id="GO:0003723">
    <property type="term" value="F:RNA binding"/>
    <property type="evidence" value="ECO:0007669"/>
    <property type="project" value="InterPro"/>
</dbReference>